<evidence type="ECO:0000256" key="2">
    <source>
        <dbReference type="ARBA" id="ARBA00004922"/>
    </source>
</evidence>
<dbReference type="GO" id="GO:0052925">
    <property type="term" value="F:dol-P-Man:Man(5)GlcNAc(2)-PP-Dol alpha-1,3-mannosyltransferase activity"/>
    <property type="evidence" value="ECO:0007669"/>
    <property type="project" value="UniProtKB-EC"/>
</dbReference>
<evidence type="ECO:0000313" key="12">
    <source>
        <dbReference type="EMBL" id="ACO10203.1"/>
    </source>
</evidence>
<evidence type="ECO:0000256" key="9">
    <source>
        <dbReference type="ARBA" id="ARBA00023136"/>
    </source>
</evidence>
<evidence type="ECO:0000256" key="10">
    <source>
        <dbReference type="ARBA" id="ARBA00049506"/>
    </source>
</evidence>
<comment type="subcellular location">
    <subcellularLocation>
        <location evidence="1">Endoplasmic reticulum membrane</location>
        <topology evidence="1">Multi-pass membrane protein</topology>
    </subcellularLocation>
</comment>
<keyword evidence="6 11" id="KW-0812">Transmembrane</keyword>
<evidence type="ECO:0000256" key="11">
    <source>
        <dbReference type="SAM" id="Phobius"/>
    </source>
</evidence>
<feature type="transmembrane region" description="Helical" evidence="11">
    <location>
        <begin position="152"/>
        <end position="174"/>
    </location>
</feature>
<dbReference type="GO" id="GO:0005789">
    <property type="term" value="C:endoplasmic reticulum membrane"/>
    <property type="evidence" value="ECO:0007669"/>
    <property type="project" value="UniProtKB-SubCell"/>
</dbReference>
<organism evidence="12">
    <name type="scientific">Caligus rogercresseyi</name>
    <name type="common">Sea louse</name>
    <dbReference type="NCBI Taxonomy" id="217165"/>
    <lineage>
        <taxon>Eukaryota</taxon>
        <taxon>Metazoa</taxon>
        <taxon>Ecdysozoa</taxon>
        <taxon>Arthropoda</taxon>
        <taxon>Crustacea</taxon>
        <taxon>Multicrustacea</taxon>
        <taxon>Hexanauplia</taxon>
        <taxon>Copepoda</taxon>
        <taxon>Siphonostomatoida</taxon>
        <taxon>Caligidae</taxon>
        <taxon>Caligus</taxon>
    </lineage>
</organism>
<proteinExistence type="evidence at transcript level"/>
<evidence type="ECO:0000256" key="4">
    <source>
        <dbReference type="ARBA" id="ARBA00022676"/>
    </source>
</evidence>
<sequence length="417" mass="47999">MRANKRQYGGFLTSRVISLMKNLVFNPEYCVYVAGLLFLAEILLNFCIVEFVPYTEIDWIAYMQEVEGFLEGERNYTLLRGDTGPCVYPAGFIYLFSGLKALTNGGKSIKTAQYLFIVAYLVLLASVFRLIIRSRKVPPFGLVLMSLTSYRIHSIFVLRLFNDPLAMILAYIALNLFVSNQWSLGSIFFSLAVSIKMNILLFAPALLLTYIVVLGPHGAFTQLLICASLQIGLAFPFLSTFPIEYIKGSFDLGRVFNHQWTVNYRFLSEEIFVDKRFHIALLLVHLLVLALFTPSWWKLLRTYRDIKGHLGGIKDQLLLLPLFTSNFIGLVFSRSLHYQFYIWYYHQLQYLAWCTDYSIKIKLLILGLIELCWNTYPSTNWSSACLHCVHLFLLVGVYNYTKSSIESAKKIRLQKVK</sequence>
<evidence type="ECO:0000256" key="8">
    <source>
        <dbReference type="ARBA" id="ARBA00022989"/>
    </source>
</evidence>
<evidence type="ECO:0000256" key="6">
    <source>
        <dbReference type="ARBA" id="ARBA00022692"/>
    </source>
</evidence>
<dbReference type="AlphaFoldDB" id="C1BMF0"/>
<comment type="pathway">
    <text evidence="2">Protein modification; protein glycosylation.</text>
</comment>
<feature type="transmembrane region" description="Helical" evidence="11">
    <location>
        <begin position="29"/>
        <end position="52"/>
    </location>
</feature>
<keyword evidence="5 12" id="KW-0808">Transferase</keyword>
<dbReference type="PANTHER" id="PTHR12646:SF0">
    <property type="entry name" value="DOL-P-MAN:MAN(5)GLCNAC(2)-PP-DOL ALPHA-1,3-MANNOSYLTRANSFERASE"/>
    <property type="match status" value="1"/>
</dbReference>
<feature type="transmembrane region" description="Helical" evidence="11">
    <location>
        <begin position="186"/>
        <end position="213"/>
    </location>
</feature>
<reference evidence="12" key="1">
    <citation type="submission" date="2009-03" db="EMBL/GenBank/DDBJ databases">
        <title>Caligus rogercresseyi ESTs and full-length cDNAs.</title>
        <authorList>
            <person name="Yasuike M."/>
            <person name="von Schalburg K."/>
            <person name="Cooper G."/>
            <person name="Leong J."/>
            <person name="Jones S.R.M."/>
            <person name="Koop B.F."/>
        </authorList>
    </citation>
    <scope>NUCLEOTIDE SEQUENCE</scope>
    <source>
        <tissue evidence="12">Whole tissue</tissue>
    </source>
</reference>
<name>C1BMF0_CALRO</name>
<dbReference type="EMBL" id="BT075779">
    <property type="protein sequence ID" value="ACO10203.1"/>
    <property type="molecule type" value="mRNA"/>
</dbReference>
<evidence type="ECO:0000256" key="5">
    <source>
        <dbReference type="ARBA" id="ARBA00022679"/>
    </source>
</evidence>
<keyword evidence="7" id="KW-0256">Endoplasmic reticulum</keyword>
<keyword evidence="9 11" id="KW-0472">Membrane</keyword>
<accession>C1BMF0</accession>
<evidence type="ECO:0000256" key="3">
    <source>
        <dbReference type="ARBA" id="ARBA00011964"/>
    </source>
</evidence>
<dbReference type="EC" id="2.4.1.258" evidence="3"/>
<feature type="transmembrane region" description="Helical" evidence="11">
    <location>
        <begin position="219"/>
        <end position="238"/>
    </location>
</feature>
<comment type="catalytic activity">
    <reaction evidence="10">
        <text>an alpha-D-Man-(1-&gt;2)-alpha-D-Man-(1-&gt;2)-alpha-D-Man-(1-&gt;3)-[alpha-D-Man-(1-&gt;6)]-beta-D-Man-(1-&gt;4)-beta-D-GlcNAc-(1-&gt;4)-alpha-D-GlcNAc-diphospho-di-trans,poly-cis-dolichol + a di-trans,poly-cis-dolichyl beta-D-mannosyl phosphate = an alpha-D-Man-(1-&gt;2)-alpha-D-Man-(1-&gt;2)-alpha-D-Man-(1-&gt;3)-[alpha-D-Man-(1-&gt;3)-alpha-D-Man-(1-&gt;6)]-beta-D-Man-(1-&gt;4)-beta-D-GlcNAc-(1-&gt;4)-alpha-D-GlcNAc-diphospho-di-trans,poly-cis-dolichol + a di-trans,poly-cis-dolichyl phosphate + H(+)</text>
        <dbReference type="Rhea" id="RHEA:29527"/>
        <dbReference type="Rhea" id="RHEA-COMP:19498"/>
        <dbReference type="Rhea" id="RHEA-COMP:19501"/>
        <dbReference type="Rhea" id="RHEA-COMP:19516"/>
        <dbReference type="Rhea" id="RHEA-COMP:19517"/>
        <dbReference type="ChEBI" id="CHEBI:15378"/>
        <dbReference type="ChEBI" id="CHEBI:57683"/>
        <dbReference type="ChEBI" id="CHEBI:58211"/>
        <dbReference type="ChEBI" id="CHEBI:132515"/>
        <dbReference type="ChEBI" id="CHEBI:132516"/>
        <dbReference type="EC" id="2.4.1.258"/>
    </reaction>
    <physiologicalReaction direction="left-to-right" evidence="10">
        <dbReference type="Rhea" id="RHEA:29528"/>
    </physiologicalReaction>
</comment>
<evidence type="ECO:0000256" key="7">
    <source>
        <dbReference type="ARBA" id="ARBA00022824"/>
    </source>
</evidence>
<gene>
    <name evidence="12" type="primary">ALG3</name>
</gene>
<dbReference type="InterPro" id="IPR007873">
    <property type="entry name" value="Glycosyltransferase_ALG3"/>
</dbReference>
<protein>
    <recommendedName>
        <fullName evidence="3">dolichyl-P-Man:Man5GlcNAc2-PP-dolichol alpha-1,3-mannosyltransferase</fullName>
        <ecNumber evidence="3">2.4.1.258</ecNumber>
    </recommendedName>
</protein>
<feature type="transmembrane region" description="Helical" evidence="11">
    <location>
        <begin position="114"/>
        <end position="132"/>
    </location>
</feature>
<dbReference type="PANTHER" id="PTHR12646">
    <property type="entry name" value="NOT56 - RELATED"/>
    <property type="match status" value="1"/>
</dbReference>
<feature type="transmembrane region" description="Helical" evidence="11">
    <location>
        <begin position="277"/>
        <end position="297"/>
    </location>
</feature>
<dbReference type="Pfam" id="PF05208">
    <property type="entry name" value="ALG3"/>
    <property type="match status" value="1"/>
</dbReference>
<keyword evidence="4 12" id="KW-0328">Glycosyltransferase</keyword>
<evidence type="ECO:0000256" key="1">
    <source>
        <dbReference type="ARBA" id="ARBA00004477"/>
    </source>
</evidence>
<keyword evidence="8 11" id="KW-1133">Transmembrane helix</keyword>